<keyword evidence="2" id="KW-0521">NADP</keyword>
<gene>
    <name evidence="4" type="ORF">IAA69_07840</name>
</gene>
<dbReference type="InterPro" id="IPR029903">
    <property type="entry name" value="RmlD-like-bd"/>
</dbReference>
<dbReference type="GO" id="GO:0005829">
    <property type="term" value="C:cytosol"/>
    <property type="evidence" value="ECO:0007669"/>
    <property type="project" value="TreeGrafter"/>
</dbReference>
<accession>A0A9D1A208</accession>
<dbReference type="Gene3D" id="3.40.50.720">
    <property type="entry name" value="NAD(P)-binding Rossmann-like Domain"/>
    <property type="match status" value="1"/>
</dbReference>
<name>A0A9D1A208_9ACTN</name>
<comment type="similarity">
    <text evidence="1 2">Belongs to the dTDP-4-dehydrorhamnose reductase family.</text>
</comment>
<dbReference type="EC" id="1.1.1.133" evidence="2"/>
<dbReference type="CDD" id="cd05254">
    <property type="entry name" value="dTDP_HR_like_SDR_e"/>
    <property type="match status" value="1"/>
</dbReference>
<comment type="pathway">
    <text evidence="2">Carbohydrate biosynthesis; dTDP-L-rhamnose biosynthesis.</text>
</comment>
<protein>
    <recommendedName>
        <fullName evidence="2">dTDP-4-dehydrorhamnose reductase</fullName>
        <ecNumber evidence="2">1.1.1.133</ecNumber>
    </recommendedName>
</protein>
<dbReference type="Proteomes" id="UP000824261">
    <property type="component" value="Unassembled WGS sequence"/>
</dbReference>
<dbReference type="InterPro" id="IPR036291">
    <property type="entry name" value="NAD(P)-bd_dom_sf"/>
</dbReference>
<evidence type="ECO:0000313" key="5">
    <source>
        <dbReference type="Proteomes" id="UP000824261"/>
    </source>
</evidence>
<evidence type="ECO:0000313" key="4">
    <source>
        <dbReference type="EMBL" id="HIR02153.1"/>
    </source>
</evidence>
<dbReference type="PANTHER" id="PTHR10491">
    <property type="entry name" value="DTDP-4-DEHYDRORHAMNOSE REDUCTASE"/>
    <property type="match status" value="1"/>
</dbReference>
<reference evidence="4" key="2">
    <citation type="journal article" date="2021" name="PeerJ">
        <title>Extensive microbial diversity within the chicken gut microbiome revealed by metagenomics and culture.</title>
        <authorList>
            <person name="Gilroy R."/>
            <person name="Ravi A."/>
            <person name="Getino M."/>
            <person name="Pursley I."/>
            <person name="Horton D.L."/>
            <person name="Alikhan N.F."/>
            <person name="Baker D."/>
            <person name="Gharbi K."/>
            <person name="Hall N."/>
            <person name="Watson M."/>
            <person name="Adriaenssens E.M."/>
            <person name="Foster-Nyarko E."/>
            <person name="Jarju S."/>
            <person name="Secka A."/>
            <person name="Antonio M."/>
            <person name="Oren A."/>
            <person name="Chaudhuri R.R."/>
            <person name="La Ragione R."/>
            <person name="Hildebrand F."/>
            <person name="Pallen M.J."/>
        </authorList>
    </citation>
    <scope>NUCLEOTIDE SEQUENCE</scope>
    <source>
        <strain evidence="4">ChiGjej1B1-2707</strain>
    </source>
</reference>
<dbReference type="InterPro" id="IPR005913">
    <property type="entry name" value="dTDP_dehydrorham_reduct"/>
</dbReference>
<reference evidence="4" key="1">
    <citation type="submission" date="2020-10" db="EMBL/GenBank/DDBJ databases">
        <authorList>
            <person name="Gilroy R."/>
        </authorList>
    </citation>
    <scope>NUCLEOTIDE SEQUENCE</scope>
    <source>
        <strain evidence="4">ChiGjej1B1-2707</strain>
    </source>
</reference>
<proteinExistence type="inferred from homology"/>
<sequence length="280" mass="30636">MTSKGIVWVTGCRGFLGGEMVERFERAGYNVVGTDVELSVCEPERLEAFAEEVQPSIVVNCAGIRREATTLSTRVKAYEVNALGARNVALAANTVGATIVQVSSDDVYSAKLDEPVNEFDSPEPDTPYGKSKRAGEMMVRNTTNDHIIVRSSWLYHASSGRMKAILDAAREGGTIEVRTDQFAAPTSVSLYADLIFRALDKGATGTFHIVSRGRASRYDFAAKILEYAGYDPEKVLIPVEDPRTAENIVLESMLLDIAGIELPTWEDDLKAYMEEQGLLA</sequence>
<dbReference type="GO" id="GO:0019305">
    <property type="term" value="P:dTDP-rhamnose biosynthetic process"/>
    <property type="evidence" value="ECO:0007669"/>
    <property type="project" value="TreeGrafter"/>
</dbReference>
<dbReference type="EMBL" id="DVGB01000092">
    <property type="protein sequence ID" value="HIR02153.1"/>
    <property type="molecule type" value="Genomic_DNA"/>
</dbReference>
<feature type="domain" description="RmlD-like substrate binding" evidence="3">
    <location>
        <begin position="7"/>
        <end position="275"/>
    </location>
</feature>
<comment type="function">
    <text evidence="2">Catalyzes the reduction of dTDP-6-deoxy-L-lyxo-4-hexulose to yield dTDP-L-rhamnose.</text>
</comment>
<dbReference type="PANTHER" id="PTHR10491:SF4">
    <property type="entry name" value="METHIONINE ADENOSYLTRANSFERASE 2 SUBUNIT BETA"/>
    <property type="match status" value="1"/>
</dbReference>
<evidence type="ECO:0000259" key="3">
    <source>
        <dbReference type="Pfam" id="PF04321"/>
    </source>
</evidence>
<comment type="caution">
    <text evidence="4">The sequence shown here is derived from an EMBL/GenBank/DDBJ whole genome shotgun (WGS) entry which is preliminary data.</text>
</comment>
<organism evidence="4 5">
    <name type="scientific">Candidatus Aveggerthella stercoripullorum</name>
    <dbReference type="NCBI Taxonomy" id="2840688"/>
    <lineage>
        <taxon>Bacteria</taxon>
        <taxon>Bacillati</taxon>
        <taxon>Actinomycetota</taxon>
        <taxon>Coriobacteriia</taxon>
        <taxon>Eggerthellales</taxon>
        <taxon>Eggerthellaceae</taxon>
        <taxon>Eggerthellaceae incertae sedis</taxon>
        <taxon>Candidatus Aveggerthella</taxon>
    </lineage>
</organism>
<keyword evidence="2" id="KW-0560">Oxidoreductase</keyword>
<dbReference type="AlphaFoldDB" id="A0A9D1A208"/>
<evidence type="ECO:0000256" key="1">
    <source>
        <dbReference type="ARBA" id="ARBA00010944"/>
    </source>
</evidence>
<evidence type="ECO:0000256" key="2">
    <source>
        <dbReference type="RuleBase" id="RU364082"/>
    </source>
</evidence>
<dbReference type="Pfam" id="PF04321">
    <property type="entry name" value="RmlD_sub_bind"/>
    <property type="match status" value="1"/>
</dbReference>
<dbReference type="SUPFAM" id="SSF51735">
    <property type="entry name" value="NAD(P)-binding Rossmann-fold domains"/>
    <property type="match status" value="1"/>
</dbReference>
<dbReference type="GO" id="GO:0008831">
    <property type="term" value="F:dTDP-4-dehydrorhamnose reductase activity"/>
    <property type="evidence" value="ECO:0007669"/>
    <property type="project" value="UniProtKB-EC"/>
</dbReference>